<gene>
    <name evidence="3" type="ORF">HCJ92_03035</name>
</gene>
<evidence type="ECO:0000313" key="3">
    <source>
        <dbReference type="EMBL" id="NJP65282.1"/>
    </source>
</evidence>
<dbReference type="PANTHER" id="PTHR22916:SF3">
    <property type="entry name" value="UDP-GLCNAC:BETAGAL BETA-1,3-N-ACETYLGLUCOSAMINYLTRANSFERASE-LIKE PROTEIN 1"/>
    <property type="match status" value="1"/>
</dbReference>
<reference evidence="3 4" key="1">
    <citation type="submission" date="2020-03" db="EMBL/GenBank/DDBJ databases">
        <title>Draft genome of Streptomyces sp. ventii, isolated from the Axial Seamount in the Pacific Ocean, and resequencing of the two type strains Streptomyces lonarensis strain NCL 716 and Streptomyces bohaiensis strain 11A07.</title>
        <authorList>
            <person name="Loughran R.M."/>
            <person name="Pfannmuller K.M."/>
            <person name="Wasson B.J."/>
            <person name="Deadmond M.C."/>
            <person name="Paddock B.E."/>
            <person name="Koyack M.J."/>
            <person name="Gallegos D.A."/>
            <person name="Mitchell E.A."/>
            <person name="Ushijima B."/>
            <person name="Saw J.H."/>
            <person name="Mcphail K.L."/>
            <person name="Videau P."/>
        </authorList>
    </citation>
    <scope>NUCLEOTIDE SEQUENCE [LARGE SCALE GENOMIC DNA]</scope>
    <source>
        <strain evidence="4">5675061</strain>
    </source>
</reference>
<proteinExistence type="predicted"/>
<name>A0ABX1ALC9_9ACTN</name>
<organism evidence="3 4">
    <name type="scientific">Streptomyces spiramenti</name>
    <dbReference type="NCBI Taxonomy" id="2720606"/>
    <lineage>
        <taxon>Bacteria</taxon>
        <taxon>Bacillati</taxon>
        <taxon>Actinomycetota</taxon>
        <taxon>Actinomycetes</taxon>
        <taxon>Kitasatosporales</taxon>
        <taxon>Streptomycetaceae</taxon>
        <taxon>Streptomyces</taxon>
    </lineage>
</organism>
<sequence length="681" mass="74299">MPYLVECLDSVFAQSLGSSRFEVIVVDDASDDGSEDELRRRAEAHPSMRLVRREVGSGGPSAPRNQGMELATGRYLFLMDADDILGEKALELMVEAADRDNSDMVLGKLVGVGRSTSVKAYGKSGKVDLYTSEIYRALSPQKLYRRSVVVDNGIRFDESLWWGEDQVFVTEFHLASAGTSVVGDYDCYYLRQRDDGGNIMQRSRNVEEVVRYVEILMDLVAEGVEDENGRTRLLGRHFRTVADDMLPVGLAHPDTEFRAQVWERAVALYERHWTPAIRGELTAYESLQLRLLADGDIERSTEVARRAAEAADAPLLFDAGRAYRRYPYFRTDEQALPDEYFDVTDRLRLKARLLSSDWDGGRLELTGDCRVAGTDLDTAAVSLLLRHRQDDRELRLPARPGAAADATAGDAGAPTHWGVTLDPATADNGAPLTPGVWDARLTVAFHGLERTVRLPVPSDAAGLAQPAGRLLATPAGATGVVPYATKTRRYSLDVGGTHHPVTAGATVTDLSWDGDRLTVHGAAWLTEVPAELLRLSLALRPREAPPAPSGGFGALRRLLGGRSPQPPTEPIEPTLSDRTVAEPPAGAPAAARPRGFTAELDLAANGTTETLTRAVWDLWLTVEQGGQRCDVRLAPAPAPAFAAPPEIHHRPRNSRTEMTLYTTKGGYLALDGSGEHFPPKN</sequence>
<keyword evidence="4" id="KW-1185">Reference proteome</keyword>
<feature type="region of interest" description="Disordered" evidence="1">
    <location>
        <begin position="559"/>
        <end position="594"/>
    </location>
</feature>
<dbReference type="Pfam" id="PF00535">
    <property type="entry name" value="Glycos_transf_2"/>
    <property type="match status" value="1"/>
</dbReference>
<evidence type="ECO:0000313" key="4">
    <source>
        <dbReference type="Proteomes" id="UP000746503"/>
    </source>
</evidence>
<dbReference type="SUPFAM" id="SSF53448">
    <property type="entry name" value="Nucleotide-diphospho-sugar transferases"/>
    <property type="match status" value="1"/>
</dbReference>
<dbReference type="Gene3D" id="3.90.550.10">
    <property type="entry name" value="Spore Coat Polysaccharide Biosynthesis Protein SpsA, Chain A"/>
    <property type="match status" value="1"/>
</dbReference>
<accession>A0ABX1ALC9</accession>
<protein>
    <submittedName>
        <fullName evidence="3">Glycosyltransferase family 2 protein</fullName>
    </submittedName>
</protein>
<feature type="compositionally biased region" description="Low complexity" evidence="1">
    <location>
        <begin position="583"/>
        <end position="594"/>
    </location>
</feature>
<evidence type="ECO:0000259" key="2">
    <source>
        <dbReference type="Pfam" id="PF00535"/>
    </source>
</evidence>
<dbReference type="CDD" id="cd00761">
    <property type="entry name" value="Glyco_tranf_GTA_type"/>
    <property type="match status" value="1"/>
</dbReference>
<feature type="domain" description="Glycosyltransferase 2-like" evidence="2">
    <location>
        <begin position="2"/>
        <end position="124"/>
    </location>
</feature>
<dbReference type="InterPro" id="IPR001173">
    <property type="entry name" value="Glyco_trans_2-like"/>
</dbReference>
<dbReference type="PANTHER" id="PTHR22916">
    <property type="entry name" value="GLYCOSYLTRANSFERASE"/>
    <property type="match status" value="1"/>
</dbReference>
<dbReference type="EMBL" id="JAAVJB010000011">
    <property type="protein sequence ID" value="NJP65282.1"/>
    <property type="molecule type" value="Genomic_DNA"/>
</dbReference>
<evidence type="ECO:0000256" key="1">
    <source>
        <dbReference type="SAM" id="MobiDB-lite"/>
    </source>
</evidence>
<dbReference type="InterPro" id="IPR029044">
    <property type="entry name" value="Nucleotide-diphossugar_trans"/>
</dbReference>
<comment type="caution">
    <text evidence="3">The sequence shown here is derived from an EMBL/GenBank/DDBJ whole genome shotgun (WGS) entry which is preliminary data.</text>
</comment>
<dbReference type="Proteomes" id="UP000746503">
    <property type="component" value="Unassembled WGS sequence"/>
</dbReference>